<dbReference type="InterPro" id="IPR050204">
    <property type="entry name" value="AraC_XylS_family_regulators"/>
</dbReference>
<evidence type="ECO:0000256" key="3">
    <source>
        <dbReference type="ARBA" id="ARBA00023125"/>
    </source>
</evidence>
<keyword evidence="5" id="KW-0804">Transcription</keyword>
<evidence type="ECO:0000256" key="5">
    <source>
        <dbReference type="ARBA" id="ARBA00023163"/>
    </source>
</evidence>
<dbReference type="InterPro" id="IPR018062">
    <property type="entry name" value="HTH_AraC-typ_CS"/>
</dbReference>
<evidence type="ECO:0000256" key="1">
    <source>
        <dbReference type="ARBA" id="ARBA00022490"/>
    </source>
</evidence>
<comment type="caution">
    <text evidence="7">The sequence shown here is derived from an EMBL/GenBank/DDBJ whole genome shotgun (WGS) entry which is preliminary data.</text>
</comment>
<keyword evidence="1" id="KW-0963">Cytoplasm</keyword>
<feature type="domain" description="HTH araC/xylS-type" evidence="6">
    <location>
        <begin position="189"/>
        <end position="287"/>
    </location>
</feature>
<dbReference type="OrthoDB" id="9813413at2"/>
<dbReference type="InterPro" id="IPR009057">
    <property type="entry name" value="Homeodomain-like_sf"/>
</dbReference>
<dbReference type="RefSeq" id="WP_129045959.1">
    <property type="nucleotide sequence ID" value="NZ_SDHX01000001.1"/>
</dbReference>
<dbReference type="InterPro" id="IPR037923">
    <property type="entry name" value="HTH-like"/>
</dbReference>
<proteinExistence type="predicted"/>
<dbReference type="GO" id="GO:0003700">
    <property type="term" value="F:DNA-binding transcription factor activity"/>
    <property type="evidence" value="ECO:0007669"/>
    <property type="project" value="InterPro"/>
</dbReference>
<accession>A0A4Q1C6T0</accession>
<dbReference type="SUPFAM" id="SSF51215">
    <property type="entry name" value="Regulatory protein AraC"/>
    <property type="match status" value="1"/>
</dbReference>
<dbReference type="InterPro" id="IPR003313">
    <property type="entry name" value="AraC-bd"/>
</dbReference>
<evidence type="ECO:0000313" key="7">
    <source>
        <dbReference type="EMBL" id="RXK54595.1"/>
    </source>
</evidence>
<evidence type="ECO:0000313" key="8">
    <source>
        <dbReference type="Proteomes" id="UP000290218"/>
    </source>
</evidence>
<dbReference type="Pfam" id="PF12833">
    <property type="entry name" value="HTH_18"/>
    <property type="match status" value="1"/>
</dbReference>
<dbReference type="EMBL" id="SDHX01000001">
    <property type="protein sequence ID" value="RXK54595.1"/>
    <property type="molecule type" value="Genomic_DNA"/>
</dbReference>
<dbReference type="Proteomes" id="UP000290218">
    <property type="component" value="Unassembled WGS sequence"/>
</dbReference>
<gene>
    <name evidence="7" type="ORF">ESB00_01455</name>
</gene>
<name>A0A4Q1C6T0_9BACT</name>
<dbReference type="Pfam" id="PF02311">
    <property type="entry name" value="AraC_binding"/>
    <property type="match status" value="1"/>
</dbReference>
<dbReference type="AlphaFoldDB" id="A0A4Q1C6T0"/>
<keyword evidence="4" id="KW-0010">Activator</keyword>
<dbReference type="Gene3D" id="1.10.10.60">
    <property type="entry name" value="Homeodomain-like"/>
    <property type="match status" value="2"/>
</dbReference>
<dbReference type="PROSITE" id="PS01124">
    <property type="entry name" value="HTH_ARAC_FAMILY_2"/>
    <property type="match status" value="1"/>
</dbReference>
<keyword evidence="3" id="KW-0238">DNA-binding</keyword>
<dbReference type="PANTHER" id="PTHR46796:SF13">
    <property type="entry name" value="HTH-TYPE TRANSCRIPTIONAL ACTIVATOR RHAS"/>
    <property type="match status" value="1"/>
</dbReference>
<keyword evidence="8" id="KW-1185">Reference proteome</keyword>
<dbReference type="GO" id="GO:0043565">
    <property type="term" value="F:sequence-specific DNA binding"/>
    <property type="evidence" value="ECO:0007669"/>
    <property type="project" value="InterPro"/>
</dbReference>
<evidence type="ECO:0000256" key="2">
    <source>
        <dbReference type="ARBA" id="ARBA00023015"/>
    </source>
</evidence>
<dbReference type="SMART" id="SM00342">
    <property type="entry name" value="HTH_ARAC"/>
    <property type="match status" value="1"/>
</dbReference>
<keyword evidence="2" id="KW-0805">Transcription regulation</keyword>
<protein>
    <submittedName>
        <fullName evidence="7">AraC family transcriptional regulator</fullName>
    </submittedName>
</protein>
<evidence type="ECO:0000259" key="6">
    <source>
        <dbReference type="PROSITE" id="PS01124"/>
    </source>
</evidence>
<dbReference type="SUPFAM" id="SSF46689">
    <property type="entry name" value="Homeodomain-like"/>
    <property type="match status" value="1"/>
</dbReference>
<sequence>MPRPTPSDAVLSTQVSGSRYFFLGLTGTSKAGVLPAYGGFEQCDPDYVVQREHFAFCSLEFVVAGEGTAQLNGTTHPLRAGSLFHYDQTTRLEIRTDPASPMAKYFLCLTGARARARLRAAGLRPAGLVQLAMFTEVQRLWDDLIREGGHHRPTAGRLCAALTEVLLLKIEELAGLSVSPGQAAEESFLRCKSVIETQAATLGTLADITRAVGVGPTRLSRLFRRYQGLSPYQFLLHRKMTLAAELLMNPATLVKEAAAQVGFADPYHFSRCFKQVHRVAPKDFQRSLKHV</sequence>
<evidence type="ECO:0000256" key="4">
    <source>
        <dbReference type="ARBA" id="ARBA00023159"/>
    </source>
</evidence>
<reference evidence="7 8" key="1">
    <citation type="submission" date="2019-01" db="EMBL/GenBank/DDBJ databases">
        <title>Lacunisphaera sp. strain TWA-58.</title>
        <authorList>
            <person name="Chen W.-M."/>
        </authorList>
    </citation>
    <scope>NUCLEOTIDE SEQUENCE [LARGE SCALE GENOMIC DNA]</scope>
    <source>
        <strain evidence="7 8">TWA-58</strain>
    </source>
</reference>
<dbReference type="PANTHER" id="PTHR46796">
    <property type="entry name" value="HTH-TYPE TRANSCRIPTIONAL ACTIVATOR RHAS-RELATED"/>
    <property type="match status" value="1"/>
</dbReference>
<dbReference type="PROSITE" id="PS00041">
    <property type="entry name" value="HTH_ARAC_FAMILY_1"/>
    <property type="match status" value="1"/>
</dbReference>
<dbReference type="InterPro" id="IPR018060">
    <property type="entry name" value="HTH_AraC"/>
</dbReference>
<organism evidence="7 8">
    <name type="scientific">Oleiharenicola lentus</name>
    <dbReference type="NCBI Taxonomy" id="2508720"/>
    <lineage>
        <taxon>Bacteria</taxon>
        <taxon>Pseudomonadati</taxon>
        <taxon>Verrucomicrobiota</taxon>
        <taxon>Opitutia</taxon>
        <taxon>Opitutales</taxon>
        <taxon>Opitutaceae</taxon>
        <taxon>Oleiharenicola</taxon>
    </lineage>
</organism>